<dbReference type="EMBL" id="CP000612">
    <property type="protein sequence ID" value="ABO49868.1"/>
    <property type="molecule type" value="Genomic_DNA"/>
</dbReference>
<reference evidence="1 2" key="1">
    <citation type="submission" date="2007-03" db="EMBL/GenBank/DDBJ databases">
        <title>Complete sequence of Desulfotomaculum reducens MI-1.</title>
        <authorList>
            <consortium name="US DOE Joint Genome Institute"/>
            <person name="Copeland A."/>
            <person name="Lucas S."/>
            <person name="Lapidus A."/>
            <person name="Barry K."/>
            <person name="Detter J.C."/>
            <person name="Glavina del Rio T."/>
            <person name="Hammon N."/>
            <person name="Israni S."/>
            <person name="Dalin E."/>
            <person name="Tice H."/>
            <person name="Pitluck S."/>
            <person name="Sims D."/>
            <person name="Brettin T."/>
            <person name="Bruce D."/>
            <person name="Han C."/>
            <person name="Tapia R."/>
            <person name="Schmutz J."/>
            <person name="Larimer F."/>
            <person name="Land M."/>
            <person name="Hauser L."/>
            <person name="Kyrpides N."/>
            <person name="Kim E."/>
            <person name="Tebo B.M."/>
            <person name="Richardson P."/>
        </authorList>
    </citation>
    <scope>NUCLEOTIDE SEQUENCE [LARGE SCALE GENOMIC DNA]</scope>
    <source>
        <strain evidence="1 2">MI-1</strain>
    </source>
</reference>
<evidence type="ECO:0000313" key="2">
    <source>
        <dbReference type="Proteomes" id="UP000001556"/>
    </source>
</evidence>
<organism evidence="1 2">
    <name type="scientific">Desulforamulus reducens (strain ATCC BAA-1160 / DSM 100696 / MI-1)</name>
    <name type="common">Desulfotomaculum reducens</name>
    <dbReference type="NCBI Taxonomy" id="349161"/>
    <lineage>
        <taxon>Bacteria</taxon>
        <taxon>Bacillati</taxon>
        <taxon>Bacillota</taxon>
        <taxon>Clostridia</taxon>
        <taxon>Eubacteriales</taxon>
        <taxon>Peptococcaceae</taxon>
        <taxon>Desulforamulus</taxon>
    </lineage>
</organism>
<accession>A4J465</accession>
<evidence type="ECO:0000313" key="1">
    <source>
        <dbReference type="EMBL" id="ABO49868.1"/>
    </source>
</evidence>
<dbReference type="KEGG" id="drm:Dred_1334"/>
<proteinExistence type="predicted"/>
<protein>
    <submittedName>
        <fullName evidence="1">Uncharacterized protein</fullName>
    </submittedName>
</protein>
<dbReference type="AlphaFoldDB" id="A4J465"/>
<sequence length="77" mass="8518">MTKISIDLDRVDGADALEKIEEAMDEVGLGEELTIKMAAIDAHHSDEISDLLARNDFDFQPIGSHDGKTYTITARKK</sequence>
<dbReference type="HOGENOM" id="CLU_195995_0_0_9"/>
<dbReference type="OrthoDB" id="1725415at2"/>
<gene>
    <name evidence="1" type="ordered locus">Dred_1334</name>
</gene>
<name>A4J465_DESRM</name>
<dbReference type="Proteomes" id="UP000001556">
    <property type="component" value="Chromosome"/>
</dbReference>
<dbReference type="RefSeq" id="WP_011877690.1">
    <property type="nucleotide sequence ID" value="NC_009253.1"/>
</dbReference>
<dbReference type="eggNOG" id="ENOG5033DKP">
    <property type="taxonomic scope" value="Bacteria"/>
</dbReference>
<keyword evidence="2" id="KW-1185">Reference proteome</keyword>